<protein>
    <submittedName>
        <fullName evidence="1">Uncharacterized protein</fullName>
    </submittedName>
</protein>
<gene>
    <name evidence="1" type="ORF">AAE3_LOCUS4877</name>
</gene>
<organism evidence="1 2">
    <name type="scientific">Cyclocybe aegerita</name>
    <name type="common">Black poplar mushroom</name>
    <name type="synonym">Agrocybe aegerita</name>
    <dbReference type="NCBI Taxonomy" id="1973307"/>
    <lineage>
        <taxon>Eukaryota</taxon>
        <taxon>Fungi</taxon>
        <taxon>Dikarya</taxon>
        <taxon>Basidiomycota</taxon>
        <taxon>Agaricomycotina</taxon>
        <taxon>Agaricomycetes</taxon>
        <taxon>Agaricomycetidae</taxon>
        <taxon>Agaricales</taxon>
        <taxon>Agaricineae</taxon>
        <taxon>Bolbitiaceae</taxon>
        <taxon>Cyclocybe</taxon>
    </lineage>
</organism>
<keyword evidence="2" id="KW-1185">Reference proteome</keyword>
<sequence>MKKRMWSESAQYLYIPDDITQPVRNTPTRISEVRKLIGFTSDNQTLCNEYLWSENRIHMYYSRPGAPSNREFLTYKATMDNNGNSTRPHNKRAAELLSRPITHGPTLVAKIIMAGDESPTREERRQ</sequence>
<reference evidence="1 2" key="1">
    <citation type="submission" date="2020-01" db="EMBL/GenBank/DDBJ databases">
        <authorList>
            <person name="Gupta K D."/>
        </authorList>
    </citation>
    <scope>NUCLEOTIDE SEQUENCE [LARGE SCALE GENOMIC DNA]</scope>
</reference>
<dbReference type="Proteomes" id="UP000467700">
    <property type="component" value="Unassembled WGS sequence"/>
</dbReference>
<evidence type="ECO:0000313" key="2">
    <source>
        <dbReference type="Proteomes" id="UP000467700"/>
    </source>
</evidence>
<dbReference type="EMBL" id="CACVBS010000036">
    <property type="protein sequence ID" value="CAA7262526.1"/>
    <property type="molecule type" value="Genomic_DNA"/>
</dbReference>
<evidence type="ECO:0000313" key="1">
    <source>
        <dbReference type="EMBL" id="CAA7262526.1"/>
    </source>
</evidence>
<dbReference type="AlphaFoldDB" id="A0A8S0W9R5"/>
<proteinExistence type="predicted"/>
<comment type="caution">
    <text evidence="1">The sequence shown here is derived from an EMBL/GenBank/DDBJ whole genome shotgun (WGS) entry which is preliminary data.</text>
</comment>
<dbReference type="OrthoDB" id="2362444at2759"/>
<accession>A0A8S0W9R5</accession>
<name>A0A8S0W9R5_CYCAE</name>